<keyword evidence="2" id="KW-1185">Reference proteome</keyword>
<gene>
    <name evidence="1" type="ordered locus">Sinac_3227</name>
</gene>
<accession>L0DDP5</accession>
<dbReference type="HOGENOM" id="CLU_2773650_0_0_0"/>
<dbReference type="AlphaFoldDB" id="L0DDP5"/>
<organism evidence="1 2">
    <name type="scientific">Singulisphaera acidiphila (strain ATCC BAA-1392 / DSM 18658 / VKM B-2454 / MOB10)</name>
    <dbReference type="NCBI Taxonomy" id="886293"/>
    <lineage>
        <taxon>Bacteria</taxon>
        <taxon>Pseudomonadati</taxon>
        <taxon>Planctomycetota</taxon>
        <taxon>Planctomycetia</taxon>
        <taxon>Isosphaerales</taxon>
        <taxon>Isosphaeraceae</taxon>
        <taxon>Singulisphaera</taxon>
    </lineage>
</organism>
<reference evidence="1 2" key="1">
    <citation type="submission" date="2012-02" db="EMBL/GenBank/DDBJ databases">
        <title>Complete sequence of chromosome of Singulisphaera acidiphila DSM 18658.</title>
        <authorList>
            <consortium name="US DOE Joint Genome Institute (JGI-PGF)"/>
            <person name="Lucas S."/>
            <person name="Copeland A."/>
            <person name="Lapidus A."/>
            <person name="Glavina del Rio T."/>
            <person name="Dalin E."/>
            <person name="Tice H."/>
            <person name="Bruce D."/>
            <person name="Goodwin L."/>
            <person name="Pitluck S."/>
            <person name="Peters L."/>
            <person name="Ovchinnikova G."/>
            <person name="Chertkov O."/>
            <person name="Kyrpides N."/>
            <person name="Mavromatis K."/>
            <person name="Ivanova N."/>
            <person name="Brettin T."/>
            <person name="Detter J.C."/>
            <person name="Han C."/>
            <person name="Larimer F."/>
            <person name="Land M."/>
            <person name="Hauser L."/>
            <person name="Markowitz V."/>
            <person name="Cheng J.-F."/>
            <person name="Hugenholtz P."/>
            <person name="Woyke T."/>
            <person name="Wu D."/>
            <person name="Tindall B."/>
            <person name="Pomrenke H."/>
            <person name="Brambilla E."/>
            <person name="Klenk H.-P."/>
            <person name="Eisen J.A."/>
        </authorList>
    </citation>
    <scope>NUCLEOTIDE SEQUENCE [LARGE SCALE GENOMIC DNA]</scope>
    <source>
        <strain evidence="2">ATCC BAA-1392 / DSM 18658 / VKM B-2454 / MOB10</strain>
    </source>
</reference>
<dbReference type="OrthoDB" id="9796486at2"/>
<evidence type="ECO:0000313" key="2">
    <source>
        <dbReference type="Proteomes" id="UP000010798"/>
    </source>
</evidence>
<dbReference type="RefSeq" id="WP_015246645.1">
    <property type="nucleotide sequence ID" value="NC_019892.1"/>
</dbReference>
<protein>
    <submittedName>
        <fullName evidence="1">Uncharacterized protein</fullName>
    </submittedName>
</protein>
<name>L0DDP5_SINAD</name>
<dbReference type="KEGG" id="saci:Sinac_3227"/>
<sequence length="69" mass="7700">MRDVASDIVFTLVVKAIQERKGFRQSYARMEVMPVTVHLLDEPAQPGAGGCDAAELRQRHMDFLKPSQG</sequence>
<dbReference type="EMBL" id="CP003364">
    <property type="protein sequence ID" value="AGA27499.1"/>
    <property type="molecule type" value="Genomic_DNA"/>
</dbReference>
<dbReference type="Proteomes" id="UP000010798">
    <property type="component" value="Chromosome"/>
</dbReference>
<evidence type="ECO:0000313" key="1">
    <source>
        <dbReference type="EMBL" id="AGA27499.1"/>
    </source>
</evidence>
<proteinExistence type="predicted"/>